<dbReference type="GO" id="GO:0004842">
    <property type="term" value="F:ubiquitin-protein transferase activity"/>
    <property type="evidence" value="ECO:0007669"/>
    <property type="project" value="InterPro"/>
</dbReference>
<name>A0A5J9UBU4_9POAL</name>
<evidence type="ECO:0000313" key="3">
    <source>
        <dbReference type="Proteomes" id="UP000324897"/>
    </source>
</evidence>
<comment type="caution">
    <text evidence="2">The sequence shown here is derived from an EMBL/GenBank/DDBJ whole genome shotgun (WGS) entry which is preliminary data.</text>
</comment>
<accession>A0A5J9UBU4</accession>
<dbReference type="PANTHER" id="PTHR46798">
    <property type="entry name" value="OS09G0511500 PROTEIN"/>
    <property type="match status" value="1"/>
</dbReference>
<dbReference type="PANTHER" id="PTHR46798:SF3">
    <property type="entry name" value="RING FINGER FAMILY PROTEIN"/>
    <property type="match status" value="1"/>
</dbReference>
<protein>
    <recommendedName>
        <fullName evidence="4">RING-type domain-containing protein</fullName>
    </recommendedName>
</protein>
<feature type="compositionally biased region" description="Low complexity" evidence="1">
    <location>
        <begin position="30"/>
        <end position="39"/>
    </location>
</feature>
<dbReference type="EMBL" id="RWGY01000026">
    <property type="protein sequence ID" value="TVU20944.1"/>
    <property type="molecule type" value="Genomic_DNA"/>
</dbReference>
<dbReference type="Proteomes" id="UP000324897">
    <property type="component" value="Unassembled WGS sequence"/>
</dbReference>
<evidence type="ECO:0008006" key="4">
    <source>
        <dbReference type="Google" id="ProtNLM"/>
    </source>
</evidence>
<keyword evidence="3" id="KW-1185">Reference proteome</keyword>
<organism evidence="2 3">
    <name type="scientific">Eragrostis curvula</name>
    <name type="common">weeping love grass</name>
    <dbReference type="NCBI Taxonomy" id="38414"/>
    <lineage>
        <taxon>Eukaryota</taxon>
        <taxon>Viridiplantae</taxon>
        <taxon>Streptophyta</taxon>
        <taxon>Embryophyta</taxon>
        <taxon>Tracheophyta</taxon>
        <taxon>Spermatophyta</taxon>
        <taxon>Magnoliopsida</taxon>
        <taxon>Liliopsida</taxon>
        <taxon>Poales</taxon>
        <taxon>Poaceae</taxon>
        <taxon>PACMAD clade</taxon>
        <taxon>Chloridoideae</taxon>
        <taxon>Eragrostideae</taxon>
        <taxon>Eragrostidinae</taxon>
        <taxon>Eragrostis</taxon>
    </lineage>
</organism>
<dbReference type="Gramene" id="TVU20944">
    <property type="protein sequence ID" value="TVU20944"/>
    <property type="gene ID" value="EJB05_30550"/>
</dbReference>
<proteinExistence type="predicted"/>
<reference evidence="2 3" key="1">
    <citation type="journal article" date="2019" name="Sci. Rep.">
        <title>A high-quality genome of Eragrostis curvula grass provides insights into Poaceae evolution and supports new strategies to enhance forage quality.</title>
        <authorList>
            <person name="Carballo J."/>
            <person name="Santos B.A.C.M."/>
            <person name="Zappacosta D."/>
            <person name="Garbus I."/>
            <person name="Selva J.P."/>
            <person name="Gallo C.A."/>
            <person name="Diaz A."/>
            <person name="Albertini E."/>
            <person name="Caccamo M."/>
            <person name="Echenique V."/>
        </authorList>
    </citation>
    <scope>NUCLEOTIDE SEQUENCE [LARGE SCALE GENOMIC DNA]</scope>
    <source>
        <strain evidence="3">cv. Victoria</strain>
        <tissue evidence="2">Leaf</tissue>
    </source>
</reference>
<feature type="compositionally biased region" description="Basic and acidic residues" evidence="1">
    <location>
        <begin position="309"/>
        <end position="318"/>
    </location>
</feature>
<feature type="region of interest" description="Disordered" evidence="1">
    <location>
        <begin position="1"/>
        <end position="20"/>
    </location>
</feature>
<feature type="compositionally biased region" description="Polar residues" evidence="1">
    <location>
        <begin position="295"/>
        <end position="304"/>
    </location>
</feature>
<feature type="compositionally biased region" description="Acidic residues" evidence="1">
    <location>
        <begin position="48"/>
        <end position="75"/>
    </location>
</feature>
<gene>
    <name evidence="2" type="ORF">EJB05_30550</name>
</gene>
<feature type="region of interest" description="Disordered" evidence="1">
    <location>
        <begin position="30"/>
        <end position="77"/>
    </location>
</feature>
<dbReference type="Gene3D" id="3.30.40.10">
    <property type="entry name" value="Zinc/RING finger domain, C3HC4 (zinc finger)"/>
    <property type="match status" value="1"/>
</dbReference>
<dbReference type="SUPFAM" id="SSF57850">
    <property type="entry name" value="RING/U-box"/>
    <property type="match status" value="1"/>
</dbReference>
<dbReference type="OrthoDB" id="8062037at2759"/>
<evidence type="ECO:0000313" key="2">
    <source>
        <dbReference type="EMBL" id="TVU20944.1"/>
    </source>
</evidence>
<feature type="region of interest" description="Disordered" evidence="1">
    <location>
        <begin position="293"/>
        <end position="338"/>
    </location>
</feature>
<feature type="non-terminal residue" evidence="2">
    <location>
        <position position="1"/>
    </location>
</feature>
<dbReference type="InterPro" id="IPR044274">
    <property type="entry name" value="RFI2"/>
</dbReference>
<evidence type="ECO:0000256" key="1">
    <source>
        <dbReference type="SAM" id="MobiDB-lite"/>
    </source>
</evidence>
<feature type="region of interest" description="Disordered" evidence="1">
    <location>
        <begin position="233"/>
        <end position="277"/>
    </location>
</feature>
<sequence length="338" mass="35992">MGGVLASTMGELTGGGGGLVAQEAAEEVGVEVTEVINEGVGDGGGPEVEPEERESKDEGEEEDDDEDEGEEEEATDLQCSICLDEVLLGSGNRSTANLRCGHQFHLVLDGQNINAEPISLSEHDTSLLSAYFAYLNPSAPPGLSSSFLVVERAVDGSAHHDHWNPIAGPSNGQPLQTLQPIEFHDNLSAHMPPEQQRLPMLAFQAERPRIPGVPPADGPAVVSLPDNPFYLFPPASSGSRSEEAAESGGGNRFDSWNQGHFGPHSPVNNEGVWPSSSHQLTPLYAARRLFGLADSGSSPQPENSSADDESFHQMHFPDDGNPCGSHEKQGGMVKYRIL</sequence>
<dbReference type="AlphaFoldDB" id="A0A5J9UBU4"/>
<dbReference type="InterPro" id="IPR013083">
    <property type="entry name" value="Znf_RING/FYVE/PHD"/>
</dbReference>